<gene>
    <name evidence="10" type="ORF">FF38_07323</name>
</gene>
<dbReference type="FunFam" id="3.40.50.300:FF:000475">
    <property type="entry name" value="GTP-binding protein Rhes"/>
    <property type="match status" value="1"/>
</dbReference>
<proteinExistence type="inferred from homology"/>
<dbReference type="GO" id="GO:0007165">
    <property type="term" value="P:signal transduction"/>
    <property type="evidence" value="ECO:0007669"/>
    <property type="project" value="TreeGrafter"/>
</dbReference>
<evidence type="ECO:0000256" key="5">
    <source>
        <dbReference type="ARBA" id="ARBA00023134"/>
    </source>
</evidence>
<keyword evidence="8" id="KW-0636">Prenylation</keyword>
<dbReference type="AlphaFoldDB" id="A0A0L0BVH0"/>
<organism evidence="10 11">
    <name type="scientific">Lucilia cuprina</name>
    <name type="common">Green bottle fly</name>
    <name type="synonym">Australian sheep blowfly</name>
    <dbReference type="NCBI Taxonomy" id="7375"/>
    <lineage>
        <taxon>Eukaryota</taxon>
        <taxon>Metazoa</taxon>
        <taxon>Ecdysozoa</taxon>
        <taxon>Arthropoda</taxon>
        <taxon>Hexapoda</taxon>
        <taxon>Insecta</taxon>
        <taxon>Pterygota</taxon>
        <taxon>Neoptera</taxon>
        <taxon>Endopterygota</taxon>
        <taxon>Diptera</taxon>
        <taxon>Brachycera</taxon>
        <taxon>Muscomorpha</taxon>
        <taxon>Oestroidea</taxon>
        <taxon>Calliphoridae</taxon>
        <taxon>Luciliinae</taxon>
        <taxon>Lucilia</taxon>
    </lineage>
</organism>
<sequence>MSVWTDVNMIRCKNWFCARSNNNDYAEVLFGDSKTTTQTTAATTDTTTTSNLVRQQQPANGKLSGAATTIANNTTATHAVHNNITAATSNTTSTAGTTASTTSVSNSCSGTAGAGVNANSVAAGSHVVTFLDDVPSGSNGVVNTTTRLMNNTDLQQQQQQQQQHYYDHHTSDDLDALDTDDFLANHVVSSAMLCDDTLPTSKNCYRLVILGSSRVGKSSIVARFLGNRFDEAYTPTIEDFHRKLYRIRNEVYQLDILDTSGHHPFPAMRRLSFLTGDIFILVFSMDSRESFEEVVRLRENILETKWAALNPGSGFKKKALPKIPMILAGNKCDKEQRTVQLDEIMGYIAGQDNCCVFVECSAKQNFRIDDLFYALFTASNLPLEMAPNHHRRVVTVFGAPSPLPPHSSTGGSKKNALSIKRRFSDACGVVTPNARRPSIRTDLNLMRSKTMQMNEGDSSVTRKKCVIM</sequence>
<dbReference type="EMBL" id="JRES01001273">
    <property type="protein sequence ID" value="KNC24037.1"/>
    <property type="molecule type" value="Genomic_DNA"/>
</dbReference>
<evidence type="ECO:0000313" key="10">
    <source>
        <dbReference type="EMBL" id="KNC24037.1"/>
    </source>
</evidence>
<evidence type="ECO:0000256" key="3">
    <source>
        <dbReference type="ARBA" id="ARBA00022481"/>
    </source>
</evidence>
<dbReference type="SMART" id="SM00173">
    <property type="entry name" value="RAS"/>
    <property type="match status" value="1"/>
</dbReference>
<evidence type="ECO:0000313" key="11">
    <source>
        <dbReference type="Proteomes" id="UP000037069"/>
    </source>
</evidence>
<dbReference type="SMART" id="SM00174">
    <property type="entry name" value="RHO"/>
    <property type="match status" value="1"/>
</dbReference>
<dbReference type="Proteomes" id="UP000037069">
    <property type="component" value="Unassembled WGS sequence"/>
</dbReference>
<name>A0A0L0BVH0_LUCCU</name>
<keyword evidence="7" id="KW-0449">Lipoprotein</keyword>
<dbReference type="SMART" id="SM00175">
    <property type="entry name" value="RAB"/>
    <property type="match status" value="1"/>
</dbReference>
<evidence type="ECO:0000256" key="7">
    <source>
        <dbReference type="ARBA" id="ARBA00023288"/>
    </source>
</evidence>
<evidence type="ECO:0000256" key="1">
    <source>
        <dbReference type="ARBA" id="ARBA00004193"/>
    </source>
</evidence>
<dbReference type="PROSITE" id="PS51419">
    <property type="entry name" value="RAB"/>
    <property type="match status" value="1"/>
</dbReference>
<dbReference type="PRINTS" id="PR00449">
    <property type="entry name" value="RASTRNSFRMNG"/>
</dbReference>
<dbReference type="PANTHER" id="PTHR46149">
    <property type="entry name" value="MIP08469P"/>
    <property type="match status" value="1"/>
</dbReference>
<accession>A0A0L0BVH0</accession>
<evidence type="ECO:0000256" key="8">
    <source>
        <dbReference type="ARBA" id="ARBA00023289"/>
    </source>
</evidence>
<protein>
    <recommendedName>
        <fullName evidence="12">GTP-binding protein Rhes</fullName>
    </recommendedName>
</protein>
<dbReference type="STRING" id="7375.A0A0L0BVH0"/>
<comment type="subcellular location">
    <subcellularLocation>
        <location evidence="1">Cell membrane</location>
        <topology evidence="1">Lipid-anchor</topology>
    </subcellularLocation>
</comment>
<evidence type="ECO:0000256" key="9">
    <source>
        <dbReference type="ARBA" id="ARBA00038061"/>
    </source>
</evidence>
<dbReference type="OMA" id="TPNQHRR"/>
<dbReference type="PROSITE" id="PS51420">
    <property type="entry name" value="RHO"/>
    <property type="match status" value="1"/>
</dbReference>
<evidence type="ECO:0000256" key="4">
    <source>
        <dbReference type="ARBA" id="ARBA00022741"/>
    </source>
</evidence>
<evidence type="ECO:0000256" key="2">
    <source>
        <dbReference type="ARBA" id="ARBA00022475"/>
    </source>
</evidence>
<dbReference type="SUPFAM" id="SSF52540">
    <property type="entry name" value="P-loop containing nucleoside triphosphate hydrolases"/>
    <property type="match status" value="1"/>
</dbReference>
<dbReference type="OrthoDB" id="265044at2759"/>
<dbReference type="InterPro" id="IPR005225">
    <property type="entry name" value="Small_GTP-bd"/>
</dbReference>
<keyword evidence="11" id="KW-1185">Reference proteome</keyword>
<keyword evidence="5" id="KW-0342">GTP-binding</keyword>
<dbReference type="GO" id="GO:0005886">
    <property type="term" value="C:plasma membrane"/>
    <property type="evidence" value="ECO:0007669"/>
    <property type="project" value="UniProtKB-SubCell"/>
</dbReference>
<dbReference type="GO" id="GO:0003924">
    <property type="term" value="F:GTPase activity"/>
    <property type="evidence" value="ECO:0007669"/>
    <property type="project" value="InterPro"/>
</dbReference>
<dbReference type="GO" id="GO:0031681">
    <property type="term" value="F:G-protein beta-subunit binding"/>
    <property type="evidence" value="ECO:0007669"/>
    <property type="project" value="TreeGrafter"/>
</dbReference>
<comment type="caution">
    <text evidence="10">The sequence shown here is derived from an EMBL/GenBank/DDBJ whole genome shotgun (WGS) entry which is preliminary data.</text>
</comment>
<keyword evidence="4" id="KW-0547">Nucleotide-binding</keyword>
<reference evidence="10 11" key="1">
    <citation type="journal article" date="2015" name="Nat. Commun.">
        <title>Lucilia cuprina genome unlocks parasitic fly biology to underpin future interventions.</title>
        <authorList>
            <person name="Anstead C.A."/>
            <person name="Korhonen P.K."/>
            <person name="Young N.D."/>
            <person name="Hall R.S."/>
            <person name="Jex A.R."/>
            <person name="Murali S.C."/>
            <person name="Hughes D.S."/>
            <person name="Lee S.F."/>
            <person name="Perry T."/>
            <person name="Stroehlein A.J."/>
            <person name="Ansell B.R."/>
            <person name="Breugelmans B."/>
            <person name="Hofmann A."/>
            <person name="Qu J."/>
            <person name="Dugan S."/>
            <person name="Lee S.L."/>
            <person name="Chao H."/>
            <person name="Dinh H."/>
            <person name="Han Y."/>
            <person name="Doddapaneni H.V."/>
            <person name="Worley K.C."/>
            <person name="Muzny D.M."/>
            <person name="Ioannidis P."/>
            <person name="Waterhouse R.M."/>
            <person name="Zdobnov E.M."/>
            <person name="James P.J."/>
            <person name="Bagnall N.H."/>
            <person name="Kotze A.C."/>
            <person name="Gibbs R.A."/>
            <person name="Richards S."/>
            <person name="Batterham P."/>
            <person name="Gasser R.B."/>
        </authorList>
    </citation>
    <scope>NUCLEOTIDE SEQUENCE [LARGE SCALE GENOMIC DNA]</scope>
    <source>
        <strain evidence="10 11">LS</strain>
        <tissue evidence="10">Full body</tissue>
    </source>
</reference>
<keyword evidence="2" id="KW-1003">Cell membrane</keyword>
<dbReference type="CDD" id="cd04143">
    <property type="entry name" value="Rhes_like"/>
    <property type="match status" value="1"/>
</dbReference>
<dbReference type="PROSITE" id="PS51421">
    <property type="entry name" value="RAS"/>
    <property type="match status" value="1"/>
</dbReference>
<dbReference type="GO" id="GO:0005525">
    <property type="term" value="F:GTP binding"/>
    <property type="evidence" value="ECO:0007669"/>
    <property type="project" value="UniProtKB-KW"/>
</dbReference>
<dbReference type="InterPro" id="IPR027417">
    <property type="entry name" value="P-loop_NTPase"/>
</dbReference>
<comment type="similarity">
    <text evidence="9">Belongs to the small GTPase superfamily. RasD family.</text>
</comment>
<dbReference type="InterPro" id="IPR052236">
    <property type="entry name" value="Small_GTPase_RasD"/>
</dbReference>
<dbReference type="NCBIfam" id="TIGR00231">
    <property type="entry name" value="small_GTP"/>
    <property type="match status" value="1"/>
</dbReference>
<dbReference type="PANTHER" id="PTHR46149:SF3">
    <property type="entry name" value="MIP08469P"/>
    <property type="match status" value="1"/>
</dbReference>
<dbReference type="Pfam" id="PF00071">
    <property type="entry name" value="Ras"/>
    <property type="match status" value="1"/>
</dbReference>
<evidence type="ECO:0000256" key="6">
    <source>
        <dbReference type="ARBA" id="ARBA00023136"/>
    </source>
</evidence>
<dbReference type="InterPro" id="IPR001806">
    <property type="entry name" value="Small_GTPase"/>
</dbReference>
<keyword evidence="3" id="KW-0488">Methylation</keyword>
<dbReference type="Gene3D" id="3.40.50.300">
    <property type="entry name" value="P-loop containing nucleotide triphosphate hydrolases"/>
    <property type="match status" value="1"/>
</dbReference>
<keyword evidence="6" id="KW-0472">Membrane</keyword>
<evidence type="ECO:0008006" key="12">
    <source>
        <dbReference type="Google" id="ProtNLM"/>
    </source>
</evidence>